<proteinExistence type="predicted"/>
<sequence length="82" mass="9513">MPQYSTRILIEYKPQVLKQYKYVLNDGSQSDSDMDVQIKENEEKQKTDQSQQTTPTTPPNSGKYFIPNRIILGTSCFESVEY</sequence>
<comment type="caution">
    <text evidence="2">The sequence shown here is derived from an EMBL/GenBank/DDBJ whole genome shotgun (WGS) entry which is preliminary data.</text>
</comment>
<evidence type="ECO:0000256" key="1">
    <source>
        <dbReference type="SAM" id="MobiDB-lite"/>
    </source>
</evidence>
<evidence type="ECO:0000313" key="3">
    <source>
        <dbReference type="Proteomes" id="UP000625711"/>
    </source>
</evidence>
<dbReference type="Proteomes" id="UP000625711">
    <property type="component" value="Unassembled WGS sequence"/>
</dbReference>
<accession>A0A834I1G4</accession>
<dbReference type="AlphaFoldDB" id="A0A834I1G4"/>
<evidence type="ECO:0000313" key="2">
    <source>
        <dbReference type="EMBL" id="KAF7272822.1"/>
    </source>
</evidence>
<feature type="region of interest" description="Disordered" evidence="1">
    <location>
        <begin position="26"/>
        <end position="64"/>
    </location>
</feature>
<keyword evidence="3" id="KW-1185">Reference proteome</keyword>
<protein>
    <submittedName>
        <fullName evidence="2">Uncharacterized protein</fullName>
    </submittedName>
</protein>
<reference evidence="2" key="1">
    <citation type="submission" date="2020-08" db="EMBL/GenBank/DDBJ databases">
        <title>Genome sequencing and assembly of the red palm weevil Rhynchophorus ferrugineus.</title>
        <authorList>
            <person name="Dias G.B."/>
            <person name="Bergman C.M."/>
            <person name="Manee M."/>
        </authorList>
    </citation>
    <scope>NUCLEOTIDE SEQUENCE</scope>
    <source>
        <strain evidence="2">AA-2017</strain>
        <tissue evidence="2">Whole larva</tissue>
    </source>
</reference>
<feature type="compositionally biased region" description="Basic and acidic residues" evidence="1">
    <location>
        <begin position="36"/>
        <end position="47"/>
    </location>
</feature>
<gene>
    <name evidence="2" type="ORF">GWI33_014418</name>
</gene>
<dbReference type="EMBL" id="JAACXV010013677">
    <property type="protein sequence ID" value="KAF7272822.1"/>
    <property type="molecule type" value="Genomic_DNA"/>
</dbReference>
<name>A0A834I1G4_RHYFE</name>
<organism evidence="2 3">
    <name type="scientific">Rhynchophorus ferrugineus</name>
    <name type="common">Red palm weevil</name>
    <name type="synonym">Curculio ferrugineus</name>
    <dbReference type="NCBI Taxonomy" id="354439"/>
    <lineage>
        <taxon>Eukaryota</taxon>
        <taxon>Metazoa</taxon>
        <taxon>Ecdysozoa</taxon>
        <taxon>Arthropoda</taxon>
        <taxon>Hexapoda</taxon>
        <taxon>Insecta</taxon>
        <taxon>Pterygota</taxon>
        <taxon>Neoptera</taxon>
        <taxon>Endopterygota</taxon>
        <taxon>Coleoptera</taxon>
        <taxon>Polyphaga</taxon>
        <taxon>Cucujiformia</taxon>
        <taxon>Curculionidae</taxon>
        <taxon>Dryophthorinae</taxon>
        <taxon>Rhynchophorus</taxon>
    </lineage>
</organism>